<evidence type="ECO:0000256" key="6">
    <source>
        <dbReference type="ARBA" id="ARBA00023303"/>
    </source>
</evidence>
<dbReference type="GO" id="GO:0046872">
    <property type="term" value="F:metal ion binding"/>
    <property type="evidence" value="ECO:0007669"/>
    <property type="project" value="UniProtKB-KW"/>
</dbReference>
<dbReference type="STRING" id="1423726.FC07_GL000074"/>
<organism evidence="11 12">
    <name type="scientific">Loigolactobacillus bifermentans DSM 20003</name>
    <dbReference type="NCBI Taxonomy" id="1423726"/>
    <lineage>
        <taxon>Bacteria</taxon>
        <taxon>Bacillati</taxon>
        <taxon>Bacillota</taxon>
        <taxon>Bacilli</taxon>
        <taxon>Lactobacillales</taxon>
        <taxon>Lactobacillaceae</taxon>
        <taxon>Loigolactobacillus</taxon>
    </lineage>
</organism>
<evidence type="ECO:0000256" key="10">
    <source>
        <dbReference type="HAMAP-Rule" id="MF_00454"/>
    </source>
</evidence>
<dbReference type="PANTHER" id="PTHR28259:SF1">
    <property type="entry name" value="FLUORIDE EXPORT PROTEIN 1-RELATED"/>
    <property type="match status" value="1"/>
</dbReference>
<dbReference type="InterPro" id="IPR003691">
    <property type="entry name" value="FluC"/>
</dbReference>
<dbReference type="OrthoDB" id="9799631at2"/>
<comment type="catalytic activity">
    <reaction evidence="8">
        <text>fluoride(in) = fluoride(out)</text>
        <dbReference type="Rhea" id="RHEA:76159"/>
        <dbReference type="ChEBI" id="CHEBI:17051"/>
    </reaction>
    <physiologicalReaction direction="left-to-right" evidence="8">
        <dbReference type="Rhea" id="RHEA:76160"/>
    </physiologicalReaction>
</comment>
<protein>
    <recommendedName>
        <fullName evidence="10">Fluoride-specific ion channel FluC</fullName>
    </recommendedName>
</protein>
<keyword evidence="3 10" id="KW-0812">Transmembrane</keyword>
<reference evidence="11 12" key="1">
    <citation type="journal article" date="2015" name="Genome Announc.">
        <title>Expanding the biotechnology potential of lactobacilli through comparative genomics of 213 strains and associated genera.</title>
        <authorList>
            <person name="Sun Z."/>
            <person name="Harris H.M."/>
            <person name="McCann A."/>
            <person name="Guo C."/>
            <person name="Argimon S."/>
            <person name="Zhang W."/>
            <person name="Yang X."/>
            <person name="Jeffery I.B."/>
            <person name="Cooney J.C."/>
            <person name="Kagawa T.F."/>
            <person name="Liu W."/>
            <person name="Song Y."/>
            <person name="Salvetti E."/>
            <person name="Wrobel A."/>
            <person name="Rasinkangas P."/>
            <person name="Parkhill J."/>
            <person name="Rea M.C."/>
            <person name="O'Sullivan O."/>
            <person name="Ritari J."/>
            <person name="Douillard F.P."/>
            <person name="Paul Ross R."/>
            <person name="Yang R."/>
            <person name="Briner A.E."/>
            <person name="Felis G.E."/>
            <person name="de Vos W.M."/>
            <person name="Barrangou R."/>
            <person name="Klaenhammer T.R."/>
            <person name="Caufield P.W."/>
            <person name="Cui Y."/>
            <person name="Zhang H."/>
            <person name="O'Toole P.W."/>
        </authorList>
    </citation>
    <scope>NUCLEOTIDE SEQUENCE [LARGE SCALE GENOMIC DNA]</scope>
    <source>
        <strain evidence="11 12">DSM 20003</strain>
    </source>
</reference>
<keyword evidence="10" id="KW-0813">Transport</keyword>
<evidence type="ECO:0000256" key="9">
    <source>
        <dbReference type="ARBA" id="ARBA00049940"/>
    </source>
</evidence>
<name>A0A0R1GPQ7_9LACO</name>
<evidence type="ECO:0000256" key="8">
    <source>
        <dbReference type="ARBA" id="ARBA00035585"/>
    </source>
</evidence>
<evidence type="ECO:0000256" key="2">
    <source>
        <dbReference type="ARBA" id="ARBA00022475"/>
    </source>
</evidence>
<comment type="caution">
    <text evidence="11">The sequence shown here is derived from an EMBL/GenBank/DDBJ whole genome shotgun (WGS) entry which is preliminary data.</text>
</comment>
<feature type="binding site" evidence="10">
    <location>
        <position position="71"/>
    </location>
    <ligand>
        <name>Na(+)</name>
        <dbReference type="ChEBI" id="CHEBI:29101"/>
        <note>structural</note>
    </ligand>
</feature>
<evidence type="ECO:0000256" key="3">
    <source>
        <dbReference type="ARBA" id="ARBA00022692"/>
    </source>
</evidence>
<evidence type="ECO:0000256" key="7">
    <source>
        <dbReference type="ARBA" id="ARBA00035120"/>
    </source>
</evidence>
<dbReference type="HAMAP" id="MF_00454">
    <property type="entry name" value="FluC"/>
    <property type="match status" value="1"/>
</dbReference>
<dbReference type="Pfam" id="PF02537">
    <property type="entry name" value="CRCB"/>
    <property type="match status" value="1"/>
</dbReference>
<evidence type="ECO:0000313" key="11">
    <source>
        <dbReference type="EMBL" id="KRK36028.1"/>
    </source>
</evidence>
<comment type="activity regulation">
    <text evidence="10">Na(+) is not transported, but it plays an essential structural role and its presence is essential for fluoride channel function.</text>
</comment>
<keyword evidence="5 10" id="KW-0472">Membrane</keyword>
<keyword evidence="2 10" id="KW-1003">Cell membrane</keyword>
<evidence type="ECO:0000313" key="12">
    <source>
        <dbReference type="Proteomes" id="UP000051461"/>
    </source>
</evidence>
<dbReference type="EMBL" id="AZDA01000072">
    <property type="protein sequence ID" value="KRK36028.1"/>
    <property type="molecule type" value="Genomic_DNA"/>
</dbReference>
<gene>
    <name evidence="10" type="primary">fluC</name>
    <name evidence="10" type="synonym">crcB</name>
    <name evidence="11" type="ORF">FC07_GL000074</name>
</gene>
<feature type="transmembrane region" description="Helical" evidence="10">
    <location>
        <begin position="29"/>
        <end position="47"/>
    </location>
</feature>
<dbReference type="AlphaFoldDB" id="A0A0R1GPQ7"/>
<keyword evidence="10" id="KW-0915">Sodium</keyword>
<keyword evidence="10" id="KW-0406">Ion transport</keyword>
<accession>A0A0R1GPQ7</accession>
<feature type="binding site" evidence="10">
    <location>
        <position position="74"/>
    </location>
    <ligand>
        <name>Na(+)</name>
        <dbReference type="ChEBI" id="CHEBI:29101"/>
        <note>structural</note>
    </ligand>
</feature>
<dbReference type="GO" id="GO:0062054">
    <property type="term" value="F:fluoride channel activity"/>
    <property type="evidence" value="ECO:0007669"/>
    <property type="project" value="UniProtKB-UniRule"/>
</dbReference>
<dbReference type="Proteomes" id="UP000051461">
    <property type="component" value="Unassembled WGS sequence"/>
</dbReference>
<evidence type="ECO:0000256" key="5">
    <source>
        <dbReference type="ARBA" id="ARBA00023136"/>
    </source>
</evidence>
<dbReference type="GO" id="GO:0140114">
    <property type="term" value="P:cellular detoxification of fluoride"/>
    <property type="evidence" value="ECO:0007669"/>
    <property type="project" value="UniProtKB-UniRule"/>
</dbReference>
<feature type="transmembrane region" description="Helical" evidence="10">
    <location>
        <begin position="96"/>
        <end position="121"/>
    </location>
</feature>
<dbReference type="PATRIC" id="fig|1423726.3.peg.81"/>
<comment type="similarity">
    <text evidence="7 10">Belongs to the fluoride channel Fluc/FEX (TC 1.A.43) family.</text>
</comment>
<keyword evidence="4 10" id="KW-1133">Transmembrane helix</keyword>
<keyword evidence="6 10" id="KW-0407">Ion channel</keyword>
<keyword evidence="10" id="KW-0479">Metal-binding</keyword>
<dbReference type="RefSeq" id="WP_057904675.1">
    <property type="nucleotide sequence ID" value="NZ_AZDA01000072.1"/>
</dbReference>
<keyword evidence="12" id="KW-1185">Reference proteome</keyword>
<evidence type="ECO:0000256" key="4">
    <source>
        <dbReference type="ARBA" id="ARBA00022989"/>
    </source>
</evidence>
<proteinExistence type="inferred from homology"/>
<evidence type="ECO:0000256" key="1">
    <source>
        <dbReference type="ARBA" id="ARBA00004651"/>
    </source>
</evidence>
<sequence length="132" mass="14258">MNELLIGLFALIGGSARYGIDQLLGSPTFPWVTLLINLTGSFLLAWISSTLGHFAHIPGSLTLGLGTGMIGAYTTFSTFTLELWHLWQHGQWVLVGGYALGSLILGPICALAGIYASHWFVKRAQQKGQVLQ</sequence>
<dbReference type="PANTHER" id="PTHR28259">
    <property type="entry name" value="FLUORIDE EXPORT PROTEIN 1-RELATED"/>
    <property type="match status" value="1"/>
</dbReference>
<dbReference type="GO" id="GO:0005886">
    <property type="term" value="C:plasma membrane"/>
    <property type="evidence" value="ECO:0007669"/>
    <property type="project" value="UniProtKB-SubCell"/>
</dbReference>
<comment type="function">
    <text evidence="9 10">Fluoride-specific ion channel. Important for reducing fluoride concentration in the cell, thus reducing its toxicity.</text>
</comment>
<feature type="transmembrane region" description="Helical" evidence="10">
    <location>
        <begin position="54"/>
        <end position="76"/>
    </location>
</feature>
<comment type="subcellular location">
    <subcellularLocation>
        <location evidence="1 10">Cell membrane</location>
        <topology evidence="1 10">Multi-pass membrane protein</topology>
    </subcellularLocation>
</comment>